<dbReference type="Pfam" id="PF03473">
    <property type="entry name" value="MOSC"/>
    <property type="match status" value="1"/>
</dbReference>
<reference evidence="2 3" key="1">
    <citation type="submission" date="2019-03" db="EMBL/GenBank/DDBJ databases">
        <title>Genomic Encyclopedia of Type Strains, Phase III (KMG-III): the genomes of soil and plant-associated and newly described type strains.</title>
        <authorList>
            <person name="Whitman W."/>
        </authorList>
    </citation>
    <scope>NUCLEOTIDE SEQUENCE [LARGE SCALE GENOMIC DNA]</scope>
    <source>
        <strain evidence="2 3">CECT 8976</strain>
    </source>
</reference>
<name>A0A4R7B735_9NEIS</name>
<dbReference type="InterPro" id="IPR011037">
    <property type="entry name" value="Pyrv_Knase-like_insert_dom_sf"/>
</dbReference>
<dbReference type="PANTHER" id="PTHR14237:SF19">
    <property type="entry name" value="MITOCHONDRIAL AMIDOXIME REDUCING COMPONENT 1"/>
    <property type="match status" value="1"/>
</dbReference>
<organism evidence="2 3">
    <name type="scientific">Paludibacterium purpuratum</name>
    <dbReference type="NCBI Taxonomy" id="1144873"/>
    <lineage>
        <taxon>Bacteria</taxon>
        <taxon>Pseudomonadati</taxon>
        <taxon>Pseudomonadota</taxon>
        <taxon>Betaproteobacteria</taxon>
        <taxon>Neisseriales</taxon>
        <taxon>Chromobacteriaceae</taxon>
        <taxon>Paludibacterium</taxon>
    </lineage>
</organism>
<accession>A0A4R7B735</accession>
<keyword evidence="3" id="KW-1185">Reference proteome</keyword>
<dbReference type="OrthoDB" id="581532at2"/>
<dbReference type="EMBL" id="SNZP01000005">
    <property type="protein sequence ID" value="TDR80273.1"/>
    <property type="molecule type" value="Genomic_DNA"/>
</dbReference>
<dbReference type="Pfam" id="PF03476">
    <property type="entry name" value="MOSC_N"/>
    <property type="match status" value="1"/>
</dbReference>
<dbReference type="GO" id="GO:0003824">
    <property type="term" value="F:catalytic activity"/>
    <property type="evidence" value="ECO:0007669"/>
    <property type="project" value="InterPro"/>
</dbReference>
<dbReference type="PANTHER" id="PTHR14237">
    <property type="entry name" value="MOLYBDOPTERIN COFACTOR SULFURASE MOSC"/>
    <property type="match status" value="1"/>
</dbReference>
<dbReference type="PROSITE" id="PS51340">
    <property type="entry name" value="MOSC"/>
    <property type="match status" value="1"/>
</dbReference>
<dbReference type="GO" id="GO:0030170">
    <property type="term" value="F:pyridoxal phosphate binding"/>
    <property type="evidence" value="ECO:0007669"/>
    <property type="project" value="InterPro"/>
</dbReference>
<dbReference type="Proteomes" id="UP000295611">
    <property type="component" value="Unassembled WGS sequence"/>
</dbReference>
<feature type="domain" description="MOSC" evidence="1">
    <location>
        <begin position="116"/>
        <end position="259"/>
    </location>
</feature>
<sequence>MQLDEIYVHPLKSGRGIEYSQAYAGISGLLHDREWLVVGADGNFLTGRTHPQMVRIEIELIPGAALLKAPAMDPILAMATVYDTPVECQVWGDGFVAYHGDQQVDRWVSQVMGEPCRLLWLGQKPTRCQKDRDDALSFADGYPYLLVNQSSLEALNQELAKSVTSRHFRPNLVISGAAPYEEDDWQTIRIGEVSFEVTKPCSRCVLTTVDPATGEKDAGTEPLKTLIRTRQLPEGICFGINLRALNEGVVRVGDQLEVLESRYAF</sequence>
<proteinExistence type="predicted"/>
<comment type="caution">
    <text evidence="2">The sequence shown here is derived from an EMBL/GenBank/DDBJ whole genome shotgun (WGS) entry which is preliminary data.</text>
</comment>
<dbReference type="SUPFAM" id="SSF141673">
    <property type="entry name" value="MOSC N-terminal domain-like"/>
    <property type="match status" value="1"/>
</dbReference>
<dbReference type="AlphaFoldDB" id="A0A4R7B735"/>
<dbReference type="GO" id="GO:0030151">
    <property type="term" value="F:molybdenum ion binding"/>
    <property type="evidence" value="ECO:0007669"/>
    <property type="project" value="InterPro"/>
</dbReference>
<protein>
    <recommendedName>
        <fullName evidence="1">MOSC domain-containing protein</fullName>
    </recommendedName>
</protein>
<evidence type="ECO:0000259" key="1">
    <source>
        <dbReference type="PROSITE" id="PS51340"/>
    </source>
</evidence>
<gene>
    <name evidence="2" type="ORF">DFP86_105128</name>
</gene>
<evidence type="ECO:0000313" key="3">
    <source>
        <dbReference type="Proteomes" id="UP000295611"/>
    </source>
</evidence>
<dbReference type="RefSeq" id="WP_133679726.1">
    <property type="nucleotide sequence ID" value="NZ_SNZP01000005.1"/>
</dbReference>
<evidence type="ECO:0000313" key="2">
    <source>
        <dbReference type="EMBL" id="TDR80273.1"/>
    </source>
</evidence>
<dbReference type="Gene3D" id="2.40.33.20">
    <property type="entry name" value="PK beta-barrel domain-like"/>
    <property type="match status" value="1"/>
</dbReference>
<dbReference type="SUPFAM" id="SSF50800">
    <property type="entry name" value="PK beta-barrel domain-like"/>
    <property type="match status" value="1"/>
</dbReference>
<dbReference type="InterPro" id="IPR005303">
    <property type="entry name" value="MOCOS_middle"/>
</dbReference>
<dbReference type="InterPro" id="IPR005302">
    <property type="entry name" value="MoCF_Sase_C"/>
</dbReference>